<sequence length="259" mass="28700">MGPLKRLRADFSTGKNLEIYLTALIALVVGVLGVFSVVNSQVVSAAILATLALVAVNALGPRHQVADLEARVADLNRLVEAKLAGDAFLTTERRGLDERVARAADIRLAGVTLSRTVRAHVEQLRKSLARGASVRVLLIDPKGAVPQEAARRSTIPDQSEVFEHRVKSTIYLLRDLEGVEVRFLPFVPAFGLVLLDADDDDGVIHVELGTHSSAGRDPVFTLTPRRDHFWFEHFKAEFDRMWEVSREATEADWHPDRRT</sequence>
<feature type="transmembrane region" description="Helical" evidence="1">
    <location>
        <begin position="43"/>
        <end position="60"/>
    </location>
</feature>
<proteinExistence type="predicted"/>
<reference evidence="2 3" key="1">
    <citation type="submission" date="2019-01" db="EMBL/GenBank/DDBJ databases">
        <title>Sequencing the genomes of 1000 actinobacteria strains.</title>
        <authorList>
            <person name="Klenk H.-P."/>
        </authorList>
    </citation>
    <scope>NUCLEOTIDE SEQUENCE [LARGE SCALE GENOMIC DNA]</scope>
    <source>
        <strain evidence="2 3">DSM 43925</strain>
    </source>
</reference>
<dbReference type="AlphaFoldDB" id="A0A438LXN4"/>
<protein>
    <submittedName>
        <fullName evidence="2">Uncharacterized protein</fullName>
    </submittedName>
</protein>
<keyword evidence="1" id="KW-0472">Membrane</keyword>
<feature type="transmembrane region" description="Helical" evidence="1">
    <location>
        <begin position="20"/>
        <end position="37"/>
    </location>
</feature>
<keyword evidence="1" id="KW-1133">Transmembrane helix</keyword>
<keyword evidence="3" id="KW-1185">Reference proteome</keyword>
<gene>
    <name evidence="2" type="ORF">EDD27_0410</name>
</gene>
<accession>A0A438LXN4</accession>
<dbReference type="EMBL" id="SAUN01000001">
    <property type="protein sequence ID" value="RVX38117.1"/>
    <property type="molecule type" value="Genomic_DNA"/>
</dbReference>
<evidence type="ECO:0000256" key="1">
    <source>
        <dbReference type="SAM" id="Phobius"/>
    </source>
</evidence>
<dbReference type="Proteomes" id="UP000284824">
    <property type="component" value="Unassembled WGS sequence"/>
</dbReference>
<evidence type="ECO:0000313" key="2">
    <source>
        <dbReference type="EMBL" id="RVX38117.1"/>
    </source>
</evidence>
<organism evidence="2 3">
    <name type="scientific">Nonomuraea polychroma</name>
    <dbReference type="NCBI Taxonomy" id="46176"/>
    <lineage>
        <taxon>Bacteria</taxon>
        <taxon>Bacillati</taxon>
        <taxon>Actinomycetota</taxon>
        <taxon>Actinomycetes</taxon>
        <taxon>Streptosporangiales</taxon>
        <taxon>Streptosporangiaceae</taxon>
        <taxon>Nonomuraea</taxon>
    </lineage>
</organism>
<dbReference type="OrthoDB" id="8438314at2"/>
<dbReference type="RefSeq" id="WP_127930795.1">
    <property type="nucleotide sequence ID" value="NZ_SAUN01000001.1"/>
</dbReference>
<comment type="caution">
    <text evidence="2">The sequence shown here is derived from an EMBL/GenBank/DDBJ whole genome shotgun (WGS) entry which is preliminary data.</text>
</comment>
<name>A0A438LXN4_9ACTN</name>
<keyword evidence="1" id="KW-0812">Transmembrane</keyword>
<evidence type="ECO:0000313" key="3">
    <source>
        <dbReference type="Proteomes" id="UP000284824"/>
    </source>
</evidence>